<sequence>MMELIEAKESKEVKELKDLVLQQGSNLLGVQSSLLEIEKNMGKKDNKDELELKIIELEEKTLLLEKEVKNKQRDPEELRIIRQVLLKIIEEKFTDINRSMETKIQQITNENSQKFASLKQIIQQKDELINSLQETMTKNYEEMLTLRQNINQANMKTNGIIQSIGMKLNEVDQDFGQKIQGLDQAMRNTDNKCKDLEEKIAKFDINGSDQLAKIEEFGKTLQNLIDEKAKEIEEKKLQHSELLNIQTDLNKKIGNLRNEFFNLHHDQAEKIKKRWILITGSTDGFGRQLAQELAANIYENFVIIHGRSEKNCQKTVEELEIEQENVGNNRKQRNVDFVAADFSKLSEVLKMSEVVRLRFPRLNTLIACASVV</sequence>
<keyword evidence="4" id="KW-1185">Reference proteome</keyword>
<dbReference type="SUPFAM" id="SSF51735">
    <property type="entry name" value="NAD(P)-binding Rossmann-fold domains"/>
    <property type="match status" value="1"/>
</dbReference>
<evidence type="ECO:0000313" key="4">
    <source>
        <dbReference type="Proteomes" id="UP000887560"/>
    </source>
</evidence>
<dbReference type="GO" id="GO:0016491">
    <property type="term" value="F:oxidoreductase activity"/>
    <property type="evidence" value="ECO:0007669"/>
    <property type="project" value="UniProtKB-KW"/>
</dbReference>
<dbReference type="PANTHER" id="PTHR42901">
    <property type="entry name" value="ALCOHOL DEHYDROGENASE"/>
    <property type="match status" value="1"/>
</dbReference>
<keyword evidence="2" id="KW-0560">Oxidoreductase</keyword>
<dbReference type="AlphaFoldDB" id="A0A915P3S1"/>
<organism evidence="4 5">
    <name type="scientific">Meloidogyne floridensis</name>
    <dbReference type="NCBI Taxonomy" id="298350"/>
    <lineage>
        <taxon>Eukaryota</taxon>
        <taxon>Metazoa</taxon>
        <taxon>Ecdysozoa</taxon>
        <taxon>Nematoda</taxon>
        <taxon>Chromadorea</taxon>
        <taxon>Rhabditida</taxon>
        <taxon>Tylenchina</taxon>
        <taxon>Tylenchomorpha</taxon>
        <taxon>Tylenchoidea</taxon>
        <taxon>Meloidogynidae</taxon>
        <taxon>Meloidogyninae</taxon>
        <taxon>Meloidogyne</taxon>
    </lineage>
</organism>
<name>A0A915P3S1_9BILA</name>
<accession>A0A915P3S1</accession>
<comment type="similarity">
    <text evidence="1">Belongs to the short-chain dehydrogenases/reductases (SDR) family.</text>
</comment>
<evidence type="ECO:0000256" key="3">
    <source>
        <dbReference type="SAM" id="Coils"/>
    </source>
</evidence>
<proteinExistence type="inferred from homology"/>
<dbReference type="InterPro" id="IPR002347">
    <property type="entry name" value="SDR_fam"/>
</dbReference>
<protein>
    <submittedName>
        <fullName evidence="5">Uncharacterized protein</fullName>
    </submittedName>
</protein>
<dbReference type="PANTHER" id="PTHR42901:SF1">
    <property type="entry name" value="ALCOHOL DEHYDROGENASE"/>
    <property type="match status" value="1"/>
</dbReference>
<feature type="coiled-coil region" evidence="3">
    <location>
        <begin position="40"/>
        <end position="74"/>
    </location>
</feature>
<dbReference type="Proteomes" id="UP000887560">
    <property type="component" value="Unplaced"/>
</dbReference>
<dbReference type="Pfam" id="PF00106">
    <property type="entry name" value="adh_short"/>
    <property type="match status" value="1"/>
</dbReference>
<dbReference type="WBParaSite" id="scf7180000423015.g10017">
    <property type="protein sequence ID" value="scf7180000423015.g10017"/>
    <property type="gene ID" value="scf7180000423015.g10017"/>
</dbReference>
<reference evidence="5" key="1">
    <citation type="submission" date="2022-11" db="UniProtKB">
        <authorList>
            <consortium name="WormBaseParasite"/>
        </authorList>
    </citation>
    <scope>IDENTIFICATION</scope>
</reference>
<evidence type="ECO:0000313" key="5">
    <source>
        <dbReference type="WBParaSite" id="scf7180000423015.g10017"/>
    </source>
</evidence>
<dbReference type="InterPro" id="IPR036291">
    <property type="entry name" value="NAD(P)-bd_dom_sf"/>
</dbReference>
<dbReference type="Gene3D" id="3.40.50.720">
    <property type="entry name" value="NAD(P)-binding Rossmann-like Domain"/>
    <property type="match status" value="1"/>
</dbReference>
<feature type="coiled-coil region" evidence="3">
    <location>
        <begin position="179"/>
        <end position="234"/>
    </location>
</feature>
<evidence type="ECO:0000256" key="1">
    <source>
        <dbReference type="ARBA" id="ARBA00006484"/>
    </source>
</evidence>
<keyword evidence="3" id="KW-0175">Coiled coil</keyword>
<evidence type="ECO:0000256" key="2">
    <source>
        <dbReference type="ARBA" id="ARBA00023002"/>
    </source>
</evidence>